<accession>A0ABQ9UXZ8</accession>
<name>A0ABQ9UXZ8_SAGOE</name>
<dbReference type="EMBL" id="JASSZA010000009">
    <property type="protein sequence ID" value="KAK2101610.1"/>
    <property type="molecule type" value="Genomic_DNA"/>
</dbReference>
<feature type="compositionally biased region" description="Basic and acidic residues" evidence="1">
    <location>
        <begin position="214"/>
        <end position="226"/>
    </location>
</feature>
<feature type="compositionally biased region" description="Polar residues" evidence="1">
    <location>
        <begin position="10"/>
        <end position="25"/>
    </location>
</feature>
<evidence type="ECO:0000313" key="2">
    <source>
        <dbReference type="EMBL" id="KAK2101610.1"/>
    </source>
</evidence>
<feature type="region of interest" description="Disordered" evidence="1">
    <location>
        <begin position="1"/>
        <end position="32"/>
    </location>
</feature>
<feature type="region of interest" description="Disordered" evidence="1">
    <location>
        <begin position="73"/>
        <end position="108"/>
    </location>
</feature>
<comment type="caution">
    <text evidence="2">The sequence shown here is derived from an EMBL/GenBank/DDBJ whole genome shotgun (WGS) entry which is preliminary data.</text>
</comment>
<feature type="region of interest" description="Disordered" evidence="1">
    <location>
        <begin position="163"/>
        <end position="187"/>
    </location>
</feature>
<protein>
    <submittedName>
        <fullName evidence="2">Uncharacterized protein</fullName>
    </submittedName>
</protein>
<sequence length="237" mass="24882">MAPSCPTLPGSLQATPLGTTCQSRAPQAPARTPAWLDRGFKAFCLGPWLGGGAQRKEAWCPHPMQHGLGLSRAIPASRPASGSGRRGRASGSRCVQKHPPGRAHLPSSEPGWEEAAVACCSAQALVQHFGWGAGFSCGPTRAFPFGFGRPAARPHPWQQCLCPSQGGLGKTAPQHPSRPGLPSPRENSLWIEGDKLDFMTLTGAAGGAGPQPEPPDHTAHFSKETEGQAWGQGRPLE</sequence>
<proteinExistence type="predicted"/>
<evidence type="ECO:0000256" key="1">
    <source>
        <dbReference type="SAM" id="MobiDB-lite"/>
    </source>
</evidence>
<reference evidence="2 3" key="1">
    <citation type="submission" date="2023-05" db="EMBL/GenBank/DDBJ databases">
        <title>B98-5 Cell Line De Novo Hybrid Assembly: An Optical Mapping Approach.</title>
        <authorList>
            <person name="Kananen K."/>
            <person name="Auerbach J.A."/>
            <person name="Kautto E."/>
            <person name="Blachly J.S."/>
        </authorList>
    </citation>
    <scope>NUCLEOTIDE SEQUENCE [LARGE SCALE GENOMIC DNA]</scope>
    <source>
        <strain evidence="2">B95-8</strain>
        <tissue evidence="2">Cell line</tissue>
    </source>
</reference>
<feature type="compositionally biased region" description="Low complexity" evidence="1">
    <location>
        <begin position="75"/>
        <end position="93"/>
    </location>
</feature>
<keyword evidence="3" id="KW-1185">Reference proteome</keyword>
<gene>
    <name evidence="2" type="ORF">P7K49_019276</name>
</gene>
<evidence type="ECO:0000313" key="3">
    <source>
        <dbReference type="Proteomes" id="UP001266305"/>
    </source>
</evidence>
<dbReference type="Proteomes" id="UP001266305">
    <property type="component" value="Unassembled WGS sequence"/>
</dbReference>
<feature type="region of interest" description="Disordered" evidence="1">
    <location>
        <begin position="200"/>
        <end position="237"/>
    </location>
</feature>
<organism evidence="2 3">
    <name type="scientific">Saguinus oedipus</name>
    <name type="common">Cotton-top tamarin</name>
    <name type="synonym">Oedipomidas oedipus</name>
    <dbReference type="NCBI Taxonomy" id="9490"/>
    <lineage>
        <taxon>Eukaryota</taxon>
        <taxon>Metazoa</taxon>
        <taxon>Chordata</taxon>
        <taxon>Craniata</taxon>
        <taxon>Vertebrata</taxon>
        <taxon>Euteleostomi</taxon>
        <taxon>Mammalia</taxon>
        <taxon>Eutheria</taxon>
        <taxon>Euarchontoglires</taxon>
        <taxon>Primates</taxon>
        <taxon>Haplorrhini</taxon>
        <taxon>Platyrrhini</taxon>
        <taxon>Cebidae</taxon>
        <taxon>Callitrichinae</taxon>
        <taxon>Saguinus</taxon>
    </lineage>
</organism>